<keyword evidence="3" id="KW-1185">Reference proteome</keyword>
<evidence type="ECO:0000259" key="1">
    <source>
        <dbReference type="Pfam" id="PF21781"/>
    </source>
</evidence>
<dbReference type="InterPro" id="IPR049241">
    <property type="entry name" value="DUF6876"/>
</dbReference>
<comment type="caution">
    <text evidence="2">The sequence shown here is derived from an EMBL/GenBank/DDBJ whole genome shotgun (WGS) entry which is preliminary data.</text>
</comment>
<reference evidence="2 3" key="1">
    <citation type="journal article" date="2015" name="Genome Announc.">
        <title>Draft Genome of the Euendolithic (true boring) Cyanobacterium Mastigocoleus testarum strain BC008.</title>
        <authorList>
            <person name="Guida B.S."/>
            <person name="Garcia-Pichel F."/>
        </authorList>
    </citation>
    <scope>NUCLEOTIDE SEQUENCE [LARGE SCALE GENOMIC DNA]</scope>
    <source>
        <strain evidence="2 3">BC008</strain>
    </source>
</reference>
<protein>
    <recommendedName>
        <fullName evidence="1">DUF6876 domain-containing protein</fullName>
    </recommendedName>
</protein>
<dbReference type="Proteomes" id="UP000053372">
    <property type="component" value="Unassembled WGS sequence"/>
</dbReference>
<dbReference type="RefSeq" id="WP_036265564.1">
    <property type="nucleotide sequence ID" value="NZ_LMTZ01000161.1"/>
</dbReference>
<sequence length="125" mass="14840">MTNTSSDKQQRIQSGLAQFHGTENWYKHWLGLLYTDGIKYLAEEAQCYWLIDDIFSYQTKDFLKDIYLQEFQVWHLEVKDNAGTLICERDTDNEVLTQKIPYTNFPLAEIKLYLSQKVLMLPSEY</sequence>
<accession>A0A0V7ZCP0</accession>
<dbReference type="Pfam" id="PF21781">
    <property type="entry name" value="DUF6876"/>
    <property type="match status" value="1"/>
</dbReference>
<evidence type="ECO:0000313" key="2">
    <source>
        <dbReference type="EMBL" id="KST62266.1"/>
    </source>
</evidence>
<dbReference type="EMBL" id="LMTZ01000161">
    <property type="protein sequence ID" value="KST62266.1"/>
    <property type="molecule type" value="Genomic_DNA"/>
</dbReference>
<gene>
    <name evidence="2" type="ORF">BC008_08710</name>
</gene>
<dbReference type="OrthoDB" id="1255124at2"/>
<dbReference type="AlphaFoldDB" id="A0A0V7ZCP0"/>
<evidence type="ECO:0000313" key="3">
    <source>
        <dbReference type="Proteomes" id="UP000053372"/>
    </source>
</evidence>
<organism evidence="2 3">
    <name type="scientific">Mastigocoleus testarum BC008</name>
    <dbReference type="NCBI Taxonomy" id="371196"/>
    <lineage>
        <taxon>Bacteria</taxon>
        <taxon>Bacillati</taxon>
        <taxon>Cyanobacteriota</taxon>
        <taxon>Cyanophyceae</taxon>
        <taxon>Nostocales</taxon>
        <taxon>Hapalosiphonaceae</taxon>
        <taxon>Mastigocoleus</taxon>
    </lineage>
</organism>
<proteinExistence type="predicted"/>
<name>A0A0V7ZCP0_9CYAN</name>
<feature type="domain" description="DUF6876" evidence="1">
    <location>
        <begin position="11"/>
        <end position="125"/>
    </location>
</feature>